<reference evidence="3 4" key="1">
    <citation type="submission" date="2022-07" db="EMBL/GenBank/DDBJ databases">
        <title>Methylomonas rivi sp. nov., Methylomonas rosea sp. nov., Methylomonas aureus sp. nov. and Methylomonas subterranea sp. nov., four novel methanotrophs isolated from a freshwater creek and the deep terrestrial subsurface.</title>
        <authorList>
            <person name="Abin C."/>
            <person name="Sankaranarayanan K."/>
            <person name="Garner C."/>
            <person name="Sindelar R."/>
            <person name="Kotary K."/>
            <person name="Garner R."/>
            <person name="Barclay S."/>
            <person name="Lawson P."/>
            <person name="Krumholz L."/>
        </authorList>
    </citation>
    <scope>NUCLEOTIDE SEQUENCE [LARGE SCALE GENOMIC DNA]</scope>
    <source>
        <strain evidence="3 4">SURF-1</strain>
    </source>
</reference>
<dbReference type="EMBL" id="JANIBM010000014">
    <property type="protein sequence ID" value="MCQ8181998.1"/>
    <property type="molecule type" value="Genomic_DNA"/>
</dbReference>
<dbReference type="Gene3D" id="3.40.1740.10">
    <property type="entry name" value="VC0467-like"/>
    <property type="match status" value="1"/>
</dbReference>
<dbReference type="Gene3D" id="3.30.70.1300">
    <property type="entry name" value="VC0467-like domains"/>
    <property type="match status" value="1"/>
</dbReference>
<dbReference type="PANTHER" id="PTHR30327">
    <property type="entry name" value="UNCHARACTERIZED PROTEIN YQGE"/>
    <property type="match status" value="1"/>
</dbReference>
<comment type="caution">
    <text evidence="3">The sequence shown here is derived from an EMBL/GenBank/DDBJ whole genome shotgun (WGS) entry which is preliminary data.</text>
</comment>
<dbReference type="HAMAP" id="MF_00758">
    <property type="entry name" value="UPF0301"/>
    <property type="match status" value="1"/>
</dbReference>
<dbReference type="PANTHER" id="PTHR30327:SF1">
    <property type="entry name" value="UPF0301 PROTEIN YQGE"/>
    <property type="match status" value="1"/>
</dbReference>
<evidence type="ECO:0000313" key="4">
    <source>
        <dbReference type="Proteomes" id="UP001524569"/>
    </source>
</evidence>
<proteinExistence type="inferred from homology"/>
<comment type="similarity">
    <text evidence="1 2">Belongs to the UPF0301 (AlgH) family.</text>
</comment>
<dbReference type="SUPFAM" id="SSF143456">
    <property type="entry name" value="VC0467-like"/>
    <property type="match status" value="1"/>
</dbReference>
<dbReference type="InterPro" id="IPR003774">
    <property type="entry name" value="AlgH-like"/>
</dbReference>
<evidence type="ECO:0000313" key="3">
    <source>
        <dbReference type="EMBL" id="MCQ8181998.1"/>
    </source>
</evidence>
<protein>
    <recommendedName>
        <fullName evidence="2">UPF0301 protein NP603_12835</fullName>
    </recommendedName>
</protein>
<evidence type="ECO:0000256" key="2">
    <source>
        <dbReference type="HAMAP-Rule" id="MF_00758"/>
    </source>
</evidence>
<accession>A0ABT1UJH9</accession>
<dbReference type="Proteomes" id="UP001524569">
    <property type="component" value="Unassembled WGS sequence"/>
</dbReference>
<sequence>MNDAMTDVTYLNNQFLIAMPGLADPHFFHTVTYLCQHNAEGALGIVINRPTGMKLKDIFEQMGIKSEIEAVLNTPIFAGGPVQQERGFVIHNACGQRWDSSISTAENITLTSSRDILEAIAEGKGPSHYLIALGYAGWGSGQLEKEIIENAWLNTPCGEAILYETPINQRWNAAAGQLGIDINRLTTPAGHG</sequence>
<evidence type="ECO:0000256" key="1">
    <source>
        <dbReference type="ARBA" id="ARBA00009600"/>
    </source>
</evidence>
<dbReference type="Pfam" id="PF02622">
    <property type="entry name" value="DUF179"/>
    <property type="match status" value="1"/>
</dbReference>
<keyword evidence="4" id="KW-1185">Reference proteome</keyword>
<organism evidence="3 4">
    <name type="scientific">Methylomonas aurea</name>
    <dbReference type="NCBI Taxonomy" id="2952224"/>
    <lineage>
        <taxon>Bacteria</taxon>
        <taxon>Pseudomonadati</taxon>
        <taxon>Pseudomonadota</taxon>
        <taxon>Gammaproteobacteria</taxon>
        <taxon>Methylococcales</taxon>
        <taxon>Methylococcaceae</taxon>
        <taxon>Methylomonas</taxon>
    </lineage>
</organism>
<name>A0ABT1UJH9_9GAMM</name>
<gene>
    <name evidence="3" type="ORF">NP603_12835</name>
</gene>
<dbReference type="NCBIfam" id="NF001266">
    <property type="entry name" value="PRK00228.1-1"/>
    <property type="match status" value="1"/>
</dbReference>